<proteinExistence type="predicted"/>
<gene>
    <name evidence="1" type="ORF">LMG27174_06727</name>
</gene>
<reference evidence="1 2" key="1">
    <citation type="submission" date="2020-04" db="EMBL/GenBank/DDBJ databases">
        <authorList>
            <person name="De Canck E."/>
        </authorList>
    </citation>
    <scope>NUCLEOTIDE SEQUENCE [LARGE SCALE GENOMIC DNA]</scope>
    <source>
        <strain evidence="1 2">LMG 27174</strain>
    </source>
</reference>
<organism evidence="1 2">
    <name type="scientific">Paraburkholderia rhynchosiae</name>
    <dbReference type="NCBI Taxonomy" id="487049"/>
    <lineage>
        <taxon>Bacteria</taxon>
        <taxon>Pseudomonadati</taxon>
        <taxon>Pseudomonadota</taxon>
        <taxon>Betaproteobacteria</taxon>
        <taxon>Burkholderiales</taxon>
        <taxon>Burkholderiaceae</taxon>
        <taxon>Paraburkholderia</taxon>
    </lineage>
</organism>
<protein>
    <submittedName>
        <fullName evidence="1">Uncharacterized protein</fullName>
    </submittedName>
</protein>
<evidence type="ECO:0000313" key="1">
    <source>
        <dbReference type="EMBL" id="CAB3741170.1"/>
    </source>
</evidence>
<accession>A0A6J5CS33</accession>
<name>A0A6J5CS33_9BURK</name>
<sequence>MTMIGSLPPSSSTARQYPMRAAMDLPIDTPPVNVIKSTAGFVISSSAITTGWPVTTFSICGGKPALQCRLRHRADERSGIRIAYFAHLVANDLFSIDAQRLMTRSSVGLRPDAASRSTVINEG</sequence>
<evidence type="ECO:0000313" key="2">
    <source>
        <dbReference type="Proteomes" id="UP000494205"/>
    </source>
</evidence>
<dbReference type="Proteomes" id="UP000494205">
    <property type="component" value="Unassembled WGS sequence"/>
</dbReference>
<dbReference type="EMBL" id="CADIJZ010000046">
    <property type="protein sequence ID" value="CAB3741170.1"/>
    <property type="molecule type" value="Genomic_DNA"/>
</dbReference>
<dbReference type="AlphaFoldDB" id="A0A6J5CS33"/>